<protein>
    <recommendedName>
        <fullName evidence="2">UPF0102 protein FEM55_21195</fullName>
    </recommendedName>
</protein>
<dbReference type="NCBIfam" id="NF009150">
    <property type="entry name" value="PRK12497.1-3"/>
    <property type="match status" value="1"/>
</dbReference>
<proteinExistence type="inferred from homology"/>
<sequence length="119" mass="13877">MATHNDTGNWGEKQATAFLKQKGYEIVEKNYRNRHLEIDLIIRKDKMLIFVEVKTRSGTGFGMPEQFVNAAKARLVMKAAEQYIYDHDWHFDVRFDIVSILIQQNGKSNTLHIEDAFCK</sequence>
<accession>A0A5R9K800</accession>
<reference evidence="3 4" key="1">
    <citation type="submission" date="2019-05" db="EMBL/GenBank/DDBJ databases">
        <authorList>
            <person name="Qu J.-H."/>
        </authorList>
    </citation>
    <scope>NUCLEOTIDE SEQUENCE [LARGE SCALE GENOMIC DNA]</scope>
    <source>
        <strain evidence="3 4">Z12</strain>
    </source>
</reference>
<dbReference type="NCBIfam" id="TIGR00252">
    <property type="entry name" value="YraN family protein"/>
    <property type="match status" value="1"/>
</dbReference>
<evidence type="ECO:0000256" key="1">
    <source>
        <dbReference type="ARBA" id="ARBA00006738"/>
    </source>
</evidence>
<dbReference type="InterPro" id="IPR003509">
    <property type="entry name" value="UPF0102_YraN-like"/>
</dbReference>
<evidence type="ECO:0000313" key="3">
    <source>
        <dbReference type="EMBL" id="TLU90036.1"/>
    </source>
</evidence>
<dbReference type="CDD" id="cd20736">
    <property type="entry name" value="PoNe_Nuclease"/>
    <property type="match status" value="1"/>
</dbReference>
<evidence type="ECO:0000256" key="2">
    <source>
        <dbReference type="HAMAP-Rule" id="MF_00048"/>
    </source>
</evidence>
<dbReference type="AlphaFoldDB" id="A0A5R9K800"/>
<organism evidence="3 4">
    <name type="scientific">Dyadobacter sediminis</name>
    <dbReference type="NCBI Taxonomy" id="1493691"/>
    <lineage>
        <taxon>Bacteria</taxon>
        <taxon>Pseudomonadati</taxon>
        <taxon>Bacteroidota</taxon>
        <taxon>Cytophagia</taxon>
        <taxon>Cytophagales</taxon>
        <taxon>Spirosomataceae</taxon>
        <taxon>Dyadobacter</taxon>
    </lineage>
</organism>
<dbReference type="Pfam" id="PF02021">
    <property type="entry name" value="UPF0102"/>
    <property type="match status" value="1"/>
</dbReference>
<comment type="similarity">
    <text evidence="1 2">Belongs to the UPF0102 family.</text>
</comment>
<gene>
    <name evidence="3" type="ORF">FEM55_21195</name>
</gene>
<dbReference type="EMBL" id="VCEI01000029">
    <property type="protein sequence ID" value="TLU90036.1"/>
    <property type="molecule type" value="Genomic_DNA"/>
</dbReference>
<keyword evidence="4" id="KW-1185">Reference proteome</keyword>
<dbReference type="HAMAP" id="MF_00048">
    <property type="entry name" value="UPF0102"/>
    <property type="match status" value="1"/>
</dbReference>
<dbReference type="PANTHER" id="PTHR34039:SF1">
    <property type="entry name" value="UPF0102 PROTEIN YRAN"/>
    <property type="match status" value="1"/>
</dbReference>
<dbReference type="OrthoDB" id="9802516at2"/>
<dbReference type="SUPFAM" id="SSF52980">
    <property type="entry name" value="Restriction endonuclease-like"/>
    <property type="match status" value="1"/>
</dbReference>
<dbReference type="InterPro" id="IPR011856">
    <property type="entry name" value="tRNA_endonuc-like_dom_sf"/>
</dbReference>
<evidence type="ECO:0000313" key="4">
    <source>
        <dbReference type="Proteomes" id="UP000309788"/>
    </source>
</evidence>
<dbReference type="InterPro" id="IPR011335">
    <property type="entry name" value="Restrct_endonuc-II-like"/>
</dbReference>
<dbReference type="RefSeq" id="WP_138283386.1">
    <property type="nucleotide sequence ID" value="NZ_BMGE01000006.1"/>
</dbReference>
<dbReference type="PANTHER" id="PTHR34039">
    <property type="entry name" value="UPF0102 PROTEIN YRAN"/>
    <property type="match status" value="1"/>
</dbReference>
<dbReference type="Gene3D" id="3.40.1350.10">
    <property type="match status" value="1"/>
</dbReference>
<comment type="caution">
    <text evidence="3">The sequence shown here is derived from an EMBL/GenBank/DDBJ whole genome shotgun (WGS) entry which is preliminary data.</text>
</comment>
<dbReference type="Proteomes" id="UP000309788">
    <property type="component" value="Unassembled WGS sequence"/>
</dbReference>
<name>A0A5R9K800_9BACT</name>
<dbReference type="GO" id="GO:0003676">
    <property type="term" value="F:nucleic acid binding"/>
    <property type="evidence" value="ECO:0007669"/>
    <property type="project" value="InterPro"/>
</dbReference>